<reference evidence="2" key="1">
    <citation type="journal article" date="2010" name="Science">
        <title>The genome of the Western clawed frog Xenopus tropicalis.</title>
        <authorList>
            <person name="Hellsten U."/>
            <person name="Harland R.M."/>
            <person name="Gilchrist M.J."/>
            <person name="Hendrix D."/>
            <person name="Jurka J."/>
            <person name="Kapitonov V."/>
            <person name="Ovcharenko I."/>
            <person name="Putnam N.H."/>
            <person name="Shu S."/>
            <person name="Taher L."/>
            <person name="Blitz I.L."/>
            <person name="Blumberg B."/>
            <person name="Dichmann D.S."/>
            <person name="Dubchak I."/>
            <person name="Amaya E."/>
            <person name="Detter J.C."/>
            <person name="Fletcher R."/>
            <person name="Gerhard D.S."/>
            <person name="Goodstein D."/>
            <person name="Graves T."/>
            <person name="Grigoriev I.V."/>
            <person name="Grimwood J."/>
            <person name="Kawashima T."/>
            <person name="Lindquist E."/>
            <person name="Lucas S.M."/>
            <person name="Mead P.E."/>
            <person name="Mitros T."/>
            <person name="Ogino H."/>
            <person name="Ohta Y."/>
            <person name="Poliakov A.V."/>
            <person name="Pollet N."/>
            <person name="Robert J."/>
            <person name="Salamov A."/>
            <person name="Sater A.K."/>
            <person name="Schmutz J."/>
            <person name="Terry A."/>
            <person name="Vize P.D."/>
            <person name="Warren W.C."/>
            <person name="Wells D."/>
            <person name="Wills A."/>
            <person name="Wilson R.K."/>
            <person name="Zimmerman L.B."/>
            <person name="Zorn A.M."/>
            <person name="Grainger R."/>
            <person name="Grammer T."/>
            <person name="Khokha M.K."/>
            <person name="Richardson P.M."/>
            <person name="Rokhsar D.S."/>
        </authorList>
    </citation>
    <scope>NUCLEOTIDE SEQUENCE [LARGE SCALE GENOMIC DNA]</scope>
    <source>
        <strain evidence="2">Nigerian</strain>
    </source>
</reference>
<protein>
    <recommendedName>
        <fullName evidence="1">SPIN-DOC-like zinc-finger domain-containing protein</fullName>
    </recommendedName>
</protein>
<dbReference type="InParanoid" id="A0A803JXW4"/>
<reference evidence="2" key="2">
    <citation type="submission" date="2021-03" db="UniProtKB">
        <authorList>
            <consortium name="Ensembl"/>
        </authorList>
    </citation>
    <scope>IDENTIFICATION</scope>
</reference>
<dbReference type="Ensembl" id="ENSXETT00000114177">
    <property type="protein sequence ID" value="ENSXETP00000112866"/>
    <property type="gene ID" value="ENSXETG00000046421"/>
</dbReference>
<dbReference type="Pfam" id="PF18658">
    <property type="entry name" value="zf-C2H2_12"/>
    <property type="match status" value="1"/>
</dbReference>
<evidence type="ECO:0000259" key="1">
    <source>
        <dbReference type="Pfam" id="PF18658"/>
    </source>
</evidence>
<evidence type="ECO:0000313" key="2">
    <source>
        <dbReference type="Ensembl" id="ENSXETP00000112866"/>
    </source>
</evidence>
<organism evidence="2">
    <name type="scientific">Xenopus tropicalis</name>
    <name type="common">Western clawed frog</name>
    <name type="synonym">Silurana tropicalis</name>
    <dbReference type="NCBI Taxonomy" id="8364"/>
    <lineage>
        <taxon>Eukaryota</taxon>
        <taxon>Metazoa</taxon>
        <taxon>Chordata</taxon>
        <taxon>Craniata</taxon>
        <taxon>Vertebrata</taxon>
        <taxon>Euteleostomi</taxon>
        <taxon>Amphibia</taxon>
        <taxon>Batrachia</taxon>
        <taxon>Anura</taxon>
        <taxon>Pipoidea</taxon>
        <taxon>Pipidae</taxon>
        <taxon>Xenopodinae</taxon>
        <taxon>Xenopus</taxon>
        <taxon>Silurana</taxon>
    </lineage>
</organism>
<name>A0A803JXW4_XENTR</name>
<dbReference type="AlphaFoldDB" id="A0A803JXW4"/>
<dbReference type="PANTHER" id="PTHR45913">
    <property type="entry name" value="EPM2A-INTERACTING PROTEIN 1"/>
    <property type="match status" value="1"/>
</dbReference>
<dbReference type="PANTHER" id="PTHR45913:SF11">
    <property type="entry name" value="EPM2A-INTERACTING PROTEIN 1"/>
    <property type="match status" value="1"/>
</dbReference>
<proteinExistence type="predicted"/>
<dbReference type="GeneTree" id="ENSGT00950000182812"/>
<dbReference type="FunCoup" id="A0A803JXW4">
    <property type="interactions" value="1007"/>
</dbReference>
<dbReference type="InterPro" id="IPR012337">
    <property type="entry name" value="RNaseH-like_sf"/>
</dbReference>
<feature type="domain" description="SPIN-DOC-like zinc-finger" evidence="1">
    <location>
        <begin position="16"/>
        <end position="74"/>
    </location>
</feature>
<dbReference type="InterPro" id="IPR040647">
    <property type="entry name" value="SPIN-DOC_Znf-C2H2"/>
</dbReference>
<dbReference type="SUPFAM" id="SSF53098">
    <property type="entry name" value="Ribonuclease H-like"/>
    <property type="match status" value="1"/>
</dbReference>
<sequence length="621" mass="71112">MSWKRKVDGEGRQFNDKWENEYMFVLREGKPVCILCYETVSVMKEYNIRRHFDTKHNVKYGKYTLEEKHKIVKELKGKLQSQQQMFTKATAKNDAAVKASFIVAEEIARTSRCFSEGAFLKQCMLKVCEQVCPDQIQSFQNVSLSRNTICDHVSLCLRVQELSGNLSSQLAEQACSYLAFSLAIDESTDNTATAQLSIFIRAMKTDLSVTEELLDVAAMHGTTTGRDIFEAVEKSINNFKLPWEKLVGLTTDGAPSMCGEKKGLVGLMKERMQKSHCHTPLITYHCIIHQEAMCGKVLDMNGIMTTVIKTINFIRARGLNHRQFQQFLQEVGAEHGDVPYHTEVRWLSKSAVLKRFFELREQIALFMESKGKPLPELSDPAWLCDFAMMCDICEHLAQLNLKLHGRKQVITKMSDMITAFQRKLQLWKSQLEQDNLAHFPVCLSISTTISGTFPCSRLATKVSRLLSEFERRFSDFRTQHSGFDIFANPFTVDVNNVPHHLQMEIIELQSDSGLKSRFQDVEIEDFYPLLPPVSMPELRLHAARILSMFGSTYLCEQMFSIMNLNKNKHRSRITDDNLHAVLRVATAQEIKPNIDSLIRVKRCQTSISLQHSCVSFHFFII</sequence>
<accession>A0A803JXW4</accession>